<organism evidence="2 3">
    <name type="scientific">Crepidotus variabilis</name>
    <dbReference type="NCBI Taxonomy" id="179855"/>
    <lineage>
        <taxon>Eukaryota</taxon>
        <taxon>Fungi</taxon>
        <taxon>Dikarya</taxon>
        <taxon>Basidiomycota</taxon>
        <taxon>Agaricomycotina</taxon>
        <taxon>Agaricomycetes</taxon>
        <taxon>Agaricomycetidae</taxon>
        <taxon>Agaricales</taxon>
        <taxon>Agaricineae</taxon>
        <taxon>Crepidotaceae</taxon>
        <taxon>Crepidotus</taxon>
    </lineage>
</organism>
<dbReference type="EMBL" id="MU157891">
    <property type="protein sequence ID" value="KAF9524931.1"/>
    <property type="molecule type" value="Genomic_DNA"/>
</dbReference>
<accession>A0A9P6E9B8</accession>
<gene>
    <name evidence="2" type="ORF">CPB83DRAFT_860479</name>
</gene>
<evidence type="ECO:0000313" key="3">
    <source>
        <dbReference type="Proteomes" id="UP000807306"/>
    </source>
</evidence>
<evidence type="ECO:0000256" key="1">
    <source>
        <dbReference type="SAM" id="SignalP"/>
    </source>
</evidence>
<keyword evidence="1" id="KW-0732">Signal</keyword>
<sequence>MAFCSKLYLFLLSTMLVITEVVMNHKGMKGVCRQHKAYRLLKFYRPRLTVVSNLLP</sequence>
<name>A0A9P6E9B8_9AGAR</name>
<comment type="caution">
    <text evidence="2">The sequence shown here is derived from an EMBL/GenBank/DDBJ whole genome shotgun (WGS) entry which is preliminary data.</text>
</comment>
<dbReference type="Proteomes" id="UP000807306">
    <property type="component" value="Unassembled WGS sequence"/>
</dbReference>
<keyword evidence="3" id="KW-1185">Reference proteome</keyword>
<protein>
    <submittedName>
        <fullName evidence="2">Uncharacterized protein</fullName>
    </submittedName>
</protein>
<feature type="signal peptide" evidence="1">
    <location>
        <begin position="1"/>
        <end position="19"/>
    </location>
</feature>
<feature type="chain" id="PRO_5040139931" evidence="1">
    <location>
        <begin position="20"/>
        <end position="56"/>
    </location>
</feature>
<dbReference type="AlphaFoldDB" id="A0A9P6E9B8"/>
<proteinExistence type="predicted"/>
<reference evidence="2" key="1">
    <citation type="submission" date="2020-11" db="EMBL/GenBank/DDBJ databases">
        <authorList>
            <consortium name="DOE Joint Genome Institute"/>
            <person name="Ahrendt S."/>
            <person name="Riley R."/>
            <person name="Andreopoulos W."/>
            <person name="Labutti K."/>
            <person name="Pangilinan J."/>
            <person name="Ruiz-Duenas F.J."/>
            <person name="Barrasa J.M."/>
            <person name="Sanchez-Garcia M."/>
            <person name="Camarero S."/>
            <person name="Miyauchi S."/>
            <person name="Serrano A."/>
            <person name="Linde D."/>
            <person name="Babiker R."/>
            <person name="Drula E."/>
            <person name="Ayuso-Fernandez I."/>
            <person name="Pacheco R."/>
            <person name="Padilla G."/>
            <person name="Ferreira P."/>
            <person name="Barriuso J."/>
            <person name="Kellner H."/>
            <person name="Castanera R."/>
            <person name="Alfaro M."/>
            <person name="Ramirez L."/>
            <person name="Pisabarro A.G."/>
            <person name="Kuo A."/>
            <person name="Tritt A."/>
            <person name="Lipzen A."/>
            <person name="He G."/>
            <person name="Yan M."/>
            <person name="Ng V."/>
            <person name="Cullen D."/>
            <person name="Martin F."/>
            <person name="Rosso M.-N."/>
            <person name="Henrissat B."/>
            <person name="Hibbett D."/>
            <person name="Martinez A.T."/>
            <person name="Grigoriev I.V."/>
        </authorList>
    </citation>
    <scope>NUCLEOTIDE SEQUENCE</scope>
    <source>
        <strain evidence="2">CBS 506.95</strain>
    </source>
</reference>
<evidence type="ECO:0000313" key="2">
    <source>
        <dbReference type="EMBL" id="KAF9524931.1"/>
    </source>
</evidence>